<dbReference type="EMBL" id="BARW01000912">
    <property type="protein sequence ID" value="GAI70887.1"/>
    <property type="molecule type" value="Genomic_DNA"/>
</dbReference>
<gene>
    <name evidence="1" type="ORF">S12H4_03304</name>
</gene>
<dbReference type="AlphaFoldDB" id="X1QQR6"/>
<name>X1QQR6_9ZZZZ</name>
<reference evidence="1" key="1">
    <citation type="journal article" date="2014" name="Front. Microbiol.">
        <title>High frequency of phylogenetically diverse reductive dehalogenase-homologous genes in deep subseafloor sedimentary metagenomes.</title>
        <authorList>
            <person name="Kawai M."/>
            <person name="Futagami T."/>
            <person name="Toyoda A."/>
            <person name="Takaki Y."/>
            <person name="Nishi S."/>
            <person name="Hori S."/>
            <person name="Arai W."/>
            <person name="Tsubouchi T."/>
            <person name="Morono Y."/>
            <person name="Uchiyama I."/>
            <person name="Ito T."/>
            <person name="Fujiyama A."/>
            <person name="Inagaki F."/>
            <person name="Takami H."/>
        </authorList>
    </citation>
    <scope>NUCLEOTIDE SEQUENCE</scope>
    <source>
        <strain evidence="1">Expedition CK06-06</strain>
    </source>
</reference>
<evidence type="ECO:0000313" key="1">
    <source>
        <dbReference type="EMBL" id="GAI70887.1"/>
    </source>
</evidence>
<comment type="caution">
    <text evidence="1">The sequence shown here is derived from an EMBL/GenBank/DDBJ whole genome shotgun (WGS) entry which is preliminary data.</text>
</comment>
<accession>X1QQR6</accession>
<protein>
    <submittedName>
        <fullName evidence="1">Uncharacterized protein</fullName>
    </submittedName>
</protein>
<sequence>NEFIPEKTHKGILIATSNQPVKIMTHSTAPTILVTFYLPPNWLYWYPHSVYRITADLWPTREGTVSYVGFTAFN</sequence>
<proteinExistence type="predicted"/>
<feature type="non-terminal residue" evidence="1">
    <location>
        <position position="1"/>
    </location>
</feature>
<organism evidence="1">
    <name type="scientific">marine sediment metagenome</name>
    <dbReference type="NCBI Taxonomy" id="412755"/>
    <lineage>
        <taxon>unclassified sequences</taxon>
        <taxon>metagenomes</taxon>
        <taxon>ecological metagenomes</taxon>
    </lineage>
</organism>